<dbReference type="InterPro" id="IPR000210">
    <property type="entry name" value="BTB/POZ_dom"/>
</dbReference>
<dbReference type="AlphaFoldDB" id="A0A0N5C3N5"/>
<dbReference type="PROSITE" id="PS50097">
    <property type="entry name" value="BTB"/>
    <property type="match status" value="1"/>
</dbReference>
<dbReference type="Gene3D" id="1.25.40.420">
    <property type="match status" value="1"/>
</dbReference>
<sequence length="369" mass="41715">MDRQRKRNSNGEFINNSRNIQSGVTRSLCAYQIDNFSFRPEKVGEGITTPMVVVMKGNGAEWCLKVYPNGYNEESSGYVAAFLTLFKPRKANVKARFYILTPNAEEKNVSIVDEVVDLKKNNCCGCLRFVKKDFLHNRSNGLLFNDELTIVCEAEITELKSENHDSTETSVKNITTSHSQLPPDLGSTFDSHLLTDCILKVEDSEFKVHKAVLAAQSSTFCNIFNDTSENSQMNIIEIKDFRPEVVQGMLDYIYKDEVSNVRNMASEMLAIAAEYELDRLKAVAVECLRGDLTVENLCERLILSEKFSSKELEGSCQQFIFDNAENLRKTRNLEEIFKNHPSLAESLFWKSLNTSSTSNNNAPKEESGN</sequence>
<dbReference type="WBParaSite" id="SPAL_0001257600.1">
    <property type="protein sequence ID" value="SPAL_0001257600.1"/>
    <property type="gene ID" value="SPAL_0001257600"/>
</dbReference>
<dbReference type="PROSITE" id="PS50144">
    <property type="entry name" value="MATH"/>
    <property type="match status" value="1"/>
</dbReference>
<proteinExistence type="predicted"/>
<evidence type="ECO:0000313" key="4">
    <source>
        <dbReference type="WBParaSite" id="SPAL_0001257600.1"/>
    </source>
</evidence>
<dbReference type="SMART" id="SM00225">
    <property type="entry name" value="BTB"/>
    <property type="match status" value="1"/>
</dbReference>
<dbReference type="PANTHER" id="PTHR24413">
    <property type="entry name" value="SPECKLE-TYPE POZ PROTEIN"/>
    <property type="match status" value="1"/>
</dbReference>
<dbReference type="Pfam" id="PF22486">
    <property type="entry name" value="MATH_2"/>
    <property type="match status" value="1"/>
</dbReference>
<protein>
    <submittedName>
        <fullName evidence="4">BTB domain-containing protein</fullName>
    </submittedName>
</protein>
<dbReference type="Gene3D" id="2.60.210.10">
    <property type="entry name" value="Apoptosis, Tumor Necrosis Factor Receptor Associated Protein 2, Chain A"/>
    <property type="match status" value="1"/>
</dbReference>
<dbReference type="InterPro" id="IPR002083">
    <property type="entry name" value="MATH/TRAF_dom"/>
</dbReference>
<accession>A0A0N5C3N5</accession>
<evidence type="ECO:0000259" key="1">
    <source>
        <dbReference type="PROSITE" id="PS50097"/>
    </source>
</evidence>
<name>A0A0N5C3N5_STREA</name>
<feature type="domain" description="BTB" evidence="1">
    <location>
        <begin position="195"/>
        <end position="262"/>
    </location>
</feature>
<evidence type="ECO:0000313" key="3">
    <source>
        <dbReference type="Proteomes" id="UP000046392"/>
    </source>
</evidence>
<dbReference type="InterPro" id="IPR008974">
    <property type="entry name" value="TRAF-like"/>
</dbReference>
<dbReference type="SUPFAM" id="SSF54695">
    <property type="entry name" value="POZ domain"/>
    <property type="match status" value="1"/>
</dbReference>
<keyword evidence="3" id="KW-1185">Reference proteome</keyword>
<dbReference type="Proteomes" id="UP000046392">
    <property type="component" value="Unplaced"/>
</dbReference>
<dbReference type="SUPFAM" id="SSF49599">
    <property type="entry name" value="TRAF domain-like"/>
    <property type="match status" value="1"/>
</dbReference>
<reference evidence="4" key="1">
    <citation type="submission" date="2017-02" db="UniProtKB">
        <authorList>
            <consortium name="WormBaseParasite"/>
        </authorList>
    </citation>
    <scope>IDENTIFICATION</scope>
</reference>
<organism evidence="3 4">
    <name type="scientific">Strongyloides papillosus</name>
    <name type="common">Intestinal threadworm</name>
    <dbReference type="NCBI Taxonomy" id="174720"/>
    <lineage>
        <taxon>Eukaryota</taxon>
        <taxon>Metazoa</taxon>
        <taxon>Ecdysozoa</taxon>
        <taxon>Nematoda</taxon>
        <taxon>Chromadorea</taxon>
        <taxon>Rhabditida</taxon>
        <taxon>Tylenchina</taxon>
        <taxon>Panagrolaimomorpha</taxon>
        <taxon>Strongyloidoidea</taxon>
        <taxon>Strongyloididae</taxon>
        <taxon>Strongyloides</taxon>
    </lineage>
</organism>
<dbReference type="STRING" id="174720.A0A0N5C3N5"/>
<dbReference type="Pfam" id="PF00651">
    <property type="entry name" value="BTB"/>
    <property type="match status" value="1"/>
</dbReference>
<feature type="domain" description="MATH" evidence="2">
    <location>
        <begin position="26"/>
        <end position="154"/>
    </location>
</feature>
<dbReference type="Gene3D" id="3.30.710.10">
    <property type="entry name" value="Potassium Channel Kv1.1, Chain A"/>
    <property type="match status" value="1"/>
</dbReference>
<evidence type="ECO:0000259" key="2">
    <source>
        <dbReference type="PROSITE" id="PS50144"/>
    </source>
</evidence>
<dbReference type="InterPro" id="IPR011333">
    <property type="entry name" value="SKP1/BTB/POZ_sf"/>
</dbReference>
<dbReference type="GO" id="GO:0030163">
    <property type="term" value="P:protein catabolic process"/>
    <property type="evidence" value="ECO:0007669"/>
    <property type="project" value="UniProtKB-ARBA"/>
</dbReference>